<dbReference type="SUPFAM" id="SSF53187">
    <property type="entry name" value="Zn-dependent exopeptidases"/>
    <property type="match status" value="1"/>
</dbReference>
<evidence type="ECO:0000313" key="3">
    <source>
        <dbReference type="Proteomes" id="UP000799772"/>
    </source>
</evidence>
<feature type="chain" id="PRO_5040385176" description="Peptidase M20 domain-containing protein 2" evidence="1">
    <location>
        <begin position="28"/>
        <end position="539"/>
    </location>
</feature>
<dbReference type="GO" id="GO:0016805">
    <property type="term" value="F:dipeptidase activity"/>
    <property type="evidence" value="ECO:0007669"/>
    <property type="project" value="TreeGrafter"/>
</dbReference>
<sequence>MARIYTEWRCAWFGLILVTLLSGSSFGIPTEDVSTLPKYLQSLEHRIYPDLREISKQIYHHPEIGRNETFAHAITVDYFQNRAPGDWNVYPNILETLPTAWKLESSHKPSHWHGKGNKILPAVGFLCEFDALAGIGHSCGHNLIHLVGVYAASLAREALVHYNIPGRIVVVGTPDEEESCGKHDLFLAGAFEDSQIWMMAHPASSSAVPPLSARQNVVVRIKRATHFEAVKEVYNTLVLLRNLSLTGTLPGSFSTVSLIEDVGLFVCNVVQADIALGVVGANVTVVNNTINAIKAANAGYAQTNFTVTDDPNIKGGVAISFVGNSGHTATDNLGSLTLSVDSFRTLNASNPNLKFYLPDNSTSTELDFTIDLRTRYTLDMDSLIDIVVSLLPTNNWSLDVIYPAVEVEPYLGSLFIDTMTLPEYGNQTFPFSTTPPAAGDTSWVQRADVVKQGGNYTLQSVAKATVHPTFNICNYNRTVTPCPLNHEPGFRLLAATEFAFRETEKVGRALAQMAVELLNDPDVMAGATAIIRTGPDTKF</sequence>
<feature type="signal peptide" evidence="1">
    <location>
        <begin position="1"/>
        <end position="27"/>
    </location>
</feature>
<dbReference type="InterPro" id="IPR052030">
    <property type="entry name" value="Peptidase_M20/M20A_hydrolases"/>
</dbReference>
<keyword evidence="1" id="KW-0732">Signal</keyword>
<organism evidence="2 3">
    <name type="scientific">Rhizodiscina lignyota</name>
    <dbReference type="NCBI Taxonomy" id="1504668"/>
    <lineage>
        <taxon>Eukaryota</taxon>
        <taxon>Fungi</taxon>
        <taxon>Dikarya</taxon>
        <taxon>Ascomycota</taxon>
        <taxon>Pezizomycotina</taxon>
        <taxon>Dothideomycetes</taxon>
        <taxon>Pleosporomycetidae</taxon>
        <taxon>Aulographales</taxon>
        <taxon>Rhizodiscinaceae</taxon>
        <taxon>Rhizodiscina</taxon>
    </lineage>
</organism>
<evidence type="ECO:0008006" key="4">
    <source>
        <dbReference type="Google" id="ProtNLM"/>
    </source>
</evidence>
<keyword evidence="3" id="KW-1185">Reference proteome</keyword>
<dbReference type="EMBL" id="ML978122">
    <property type="protein sequence ID" value="KAF2103527.1"/>
    <property type="molecule type" value="Genomic_DNA"/>
</dbReference>
<dbReference type="PANTHER" id="PTHR30575:SF0">
    <property type="entry name" value="XAA-ARG DIPEPTIDASE"/>
    <property type="match status" value="1"/>
</dbReference>
<dbReference type="Gene3D" id="3.40.630.10">
    <property type="entry name" value="Zn peptidases"/>
    <property type="match status" value="1"/>
</dbReference>
<protein>
    <recommendedName>
        <fullName evidence="4">Peptidase M20 domain-containing protein 2</fullName>
    </recommendedName>
</protein>
<reference evidence="2" key="1">
    <citation type="journal article" date="2020" name="Stud. Mycol.">
        <title>101 Dothideomycetes genomes: a test case for predicting lifestyles and emergence of pathogens.</title>
        <authorList>
            <person name="Haridas S."/>
            <person name="Albert R."/>
            <person name="Binder M."/>
            <person name="Bloem J."/>
            <person name="Labutti K."/>
            <person name="Salamov A."/>
            <person name="Andreopoulos B."/>
            <person name="Baker S."/>
            <person name="Barry K."/>
            <person name="Bills G."/>
            <person name="Bluhm B."/>
            <person name="Cannon C."/>
            <person name="Castanera R."/>
            <person name="Culley D."/>
            <person name="Daum C."/>
            <person name="Ezra D."/>
            <person name="Gonzalez J."/>
            <person name="Henrissat B."/>
            <person name="Kuo A."/>
            <person name="Liang C."/>
            <person name="Lipzen A."/>
            <person name="Lutzoni F."/>
            <person name="Magnuson J."/>
            <person name="Mondo S."/>
            <person name="Nolan M."/>
            <person name="Ohm R."/>
            <person name="Pangilinan J."/>
            <person name="Park H.-J."/>
            <person name="Ramirez L."/>
            <person name="Alfaro M."/>
            <person name="Sun H."/>
            <person name="Tritt A."/>
            <person name="Yoshinaga Y."/>
            <person name="Zwiers L.-H."/>
            <person name="Turgeon B."/>
            <person name="Goodwin S."/>
            <person name="Spatafora J."/>
            <person name="Crous P."/>
            <person name="Grigoriev I."/>
        </authorList>
    </citation>
    <scope>NUCLEOTIDE SEQUENCE</scope>
    <source>
        <strain evidence="2">CBS 133067</strain>
    </source>
</reference>
<accession>A0A9P4MDJ9</accession>
<evidence type="ECO:0000313" key="2">
    <source>
        <dbReference type="EMBL" id="KAF2103527.1"/>
    </source>
</evidence>
<dbReference type="PANTHER" id="PTHR30575">
    <property type="entry name" value="PEPTIDASE M20"/>
    <property type="match status" value="1"/>
</dbReference>
<dbReference type="AlphaFoldDB" id="A0A9P4MDJ9"/>
<proteinExistence type="predicted"/>
<dbReference type="Proteomes" id="UP000799772">
    <property type="component" value="Unassembled WGS sequence"/>
</dbReference>
<name>A0A9P4MDJ9_9PEZI</name>
<gene>
    <name evidence="2" type="ORF">NA57DRAFT_53046</name>
</gene>
<evidence type="ECO:0000256" key="1">
    <source>
        <dbReference type="SAM" id="SignalP"/>
    </source>
</evidence>
<dbReference type="OrthoDB" id="6119954at2759"/>
<comment type="caution">
    <text evidence="2">The sequence shown here is derived from an EMBL/GenBank/DDBJ whole genome shotgun (WGS) entry which is preliminary data.</text>
</comment>